<dbReference type="SUPFAM" id="SSF63829">
    <property type="entry name" value="Calcium-dependent phosphotriesterase"/>
    <property type="match status" value="1"/>
</dbReference>
<evidence type="ECO:0000256" key="8">
    <source>
        <dbReference type="ARBA" id="ARBA00023012"/>
    </source>
</evidence>
<evidence type="ECO:0000256" key="7">
    <source>
        <dbReference type="ARBA" id="ARBA00022840"/>
    </source>
</evidence>
<dbReference type="InterPro" id="IPR018060">
    <property type="entry name" value="HTH_AraC"/>
</dbReference>
<dbReference type="Pfam" id="PF12833">
    <property type="entry name" value="HTH_18"/>
    <property type="match status" value="1"/>
</dbReference>
<dbReference type="PROSITE" id="PS50109">
    <property type="entry name" value="HIS_KIN"/>
    <property type="match status" value="1"/>
</dbReference>
<dbReference type="InterPro" id="IPR009057">
    <property type="entry name" value="Homeodomain-like_sf"/>
</dbReference>
<comment type="catalytic activity">
    <reaction evidence="1">
        <text>ATP + protein L-histidine = ADP + protein N-phospho-L-histidine.</text>
        <dbReference type="EC" id="2.7.13.3"/>
    </reaction>
</comment>
<dbReference type="InterPro" id="IPR003661">
    <property type="entry name" value="HisK_dim/P_dom"/>
</dbReference>
<dbReference type="Pfam" id="PF07494">
    <property type="entry name" value="Reg_prop"/>
    <property type="match status" value="1"/>
</dbReference>
<dbReference type="Gene3D" id="1.10.10.60">
    <property type="entry name" value="Homeodomain-like"/>
    <property type="match status" value="1"/>
</dbReference>
<name>A0A1J5T9D4_9ZZZZ</name>
<dbReference type="Pfam" id="PF00512">
    <property type="entry name" value="HisKA"/>
    <property type="match status" value="1"/>
</dbReference>
<dbReference type="PANTHER" id="PTHR43547">
    <property type="entry name" value="TWO-COMPONENT HISTIDINE KINASE"/>
    <property type="match status" value="1"/>
</dbReference>
<dbReference type="SMART" id="SM00448">
    <property type="entry name" value="REC"/>
    <property type="match status" value="1"/>
</dbReference>
<dbReference type="GO" id="GO:0005524">
    <property type="term" value="F:ATP binding"/>
    <property type="evidence" value="ECO:0007669"/>
    <property type="project" value="UniProtKB-KW"/>
</dbReference>
<evidence type="ECO:0000313" key="16">
    <source>
        <dbReference type="EMBL" id="OIR12901.1"/>
    </source>
</evidence>
<evidence type="ECO:0000259" key="14">
    <source>
        <dbReference type="PROSITE" id="PS50109"/>
    </source>
</evidence>
<keyword evidence="8" id="KW-0902">Two-component regulatory system</keyword>
<dbReference type="FunFam" id="3.30.565.10:FF:000037">
    <property type="entry name" value="Hybrid sensor histidine kinase/response regulator"/>
    <property type="match status" value="1"/>
</dbReference>
<accession>A0A1J5T9D4</accession>
<dbReference type="InterPro" id="IPR003594">
    <property type="entry name" value="HATPase_dom"/>
</dbReference>
<evidence type="ECO:0000256" key="5">
    <source>
        <dbReference type="ARBA" id="ARBA00022741"/>
    </source>
</evidence>
<dbReference type="SMART" id="SM00388">
    <property type="entry name" value="HisKA"/>
    <property type="match status" value="1"/>
</dbReference>
<comment type="caution">
    <text evidence="16">The sequence shown here is derived from an EMBL/GenBank/DDBJ whole genome shotgun (WGS) entry which is preliminary data.</text>
</comment>
<keyword evidence="6 16" id="KW-0418">Kinase</keyword>
<dbReference type="PRINTS" id="PR00344">
    <property type="entry name" value="BCTRLSENSOR"/>
</dbReference>
<evidence type="ECO:0000259" key="15">
    <source>
        <dbReference type="PROSITE" id="PS50110"/>
    </source>
</evidence>
<dbReference type="PROSITE" id="PS00041">
    <property type="entry name" value="HTH_ARAC_FAMILY_1"/>
    <property type="match status" value="1"/>
</dbReference>
<dbReference type="InterPro" id="IPR001789">
    <property type="entry name" value="Sig_transdc_resp-reg_receiver"/>
</dbReference>
<keyword evidence="12" id="KW-0812">Transmembrane</keyword>
<dbReference type="SUPFAM" id="SSF101898">
    <property type="entry name" value="NHL repeat"/>
    <property type="match status" value="1"/>
</dbReference>
<dbReference type="Gene3D" id="1.10.287.130">
    <property type="match status" value="1"/>
</dbReference>
<dbReference type="InterPro" id="IPR015943">
    <property type="entry name" value="WD40/YVTN_repeat-like_dom_sf"/>
</dbReference>
<dbReference type="PROSITE" id="PS01124">
    <property type="entry name" value="HTH_ARAC_FAMILY_2"/>
    <property type="match status" value="1"/>
</dbReference>
<dbReference type="EMBL" id="MLJW01000016">
    <property type="protein sequence ID" value="OIR12901.1"/>
    <property type="molecule type" value="Genomic_DNA"/>
</dbReference>
<dbReference type="SMART" id="SM00387">
    <property type="entry name" value="HATPase_c"/>
    <property type="match status" value="1"/>
</dbReference>
<evidence type="ECO:0000256" key="12">
    <source>
        <dbReference type="SAM" id="Phobius"/>
    </source>
</evidence>
<dbReference type="PROSITE" id="PS50110">
    <property type="entry name" value="RESPONSE_REGULATORY"/>
    <property type="match status" value="1"/>
</dbReference>
<evidence type="ECO:0000256" key="11">
    <source>
        <dbReference type="ARBA" id="ARBA00023163"/>
    </source>
</evidence>
<organism evidence="16">
    <name type="scientific">mine drainage metagenome</name>
    <dbReference type="NCBI Taxonomy" id="410659"/>
    <lineage>
        <taxon>unclassified sequences</taxon>
        <taxon>metagenomes</taxon>
        <taxon>ecological metagenomes</taxon>
    </lineage>
</organism>
<evidence type="ECO:0000256" key="10">
    <source>
        <dbReference type="ARBA" id="ARBA00023125"/>
    </source>
</evidence>
<dbReference type="PANTHER" id="PTHR43547:SF2">
    <property type="entry name" value="HYBRID SIGNAL TRANSDUCTION HISTIDINE KINASE C"/>
    <property type="match status" value="1"/>
</dbReference>
<dbReference type="GO" id="GO:0043565">
    <property type="term" value="F:sequence-specific DNA binding"/>
    <property type="evidence" value="ECO:0007669"/>
    <property type="project" value="InterPro"/>
</dbReference>
<dbReference type="SUPFAM" id="SSF47384">
    <property type="entry name" value="Homodimeric domain of signal transducing histidine kinase"/>
    <property type="match status" value="1"/>
</dbReference>
<sequence length="1200" mass="137687">MLFKPNSDIGSQIALLDGTSRRNHYKVNTIRINDKNGDVWLFVDDVGLCKYDKKDNNIKVVSRNARQGNCLEIDNDQNLWLGSNKGLYKYMPATNTFSDNYFKGNYRITDLYIARTGILWIASDGKGVLLMDLTSKKLKPLLSADGKEILNSSSILNLFEDEEGRKWISTLRGGINVIEAKENPFKSVVYNDSRIKNPNINFVSSFAEASDGNIWIGSNGSGLRCWNRNKNTYTFYYNDANNNRSLRSNLVTSVIEDYKNTIWVSTWYGGVNRFDKATNSFEHYSCYNPFTDLEEKQVWFLYEDRNKNLWASTSNDGTLYKLNRALNQFELFDKQLVNIQCLAEDKEGNLWGGNYSSLIKIDKQNKKHITYHIGYTVRCIHEDKFGNFWVATQGDGLLLFNRKDGSYTRFDETKGLQSNSILRIQEDTHGNLWMSSFTGLIKYDAKEKIFIKFSRSDGLQSNQFSFNGSAILKSGELLFGGIKGFNIFYPDSVYTSSLKPNVFLTAVHINGEPIESNINHITKIDLDKVTELTIPYDKAYISLDFVAPEYSAPDKIRYSYYLEGWDKKFNTVNAEHSVTYSHLPEGSYYFKVKVSDIFGILGNETQLLKIKVLPPWYRTWWAYLFYLGLATVLIYIYVTYKSNQHRLKYEVNLAKLTIEKEKELTEKKMSFFTYISHEFRTPLTLIINPLKEIVLGKDDVEEKKGLTVVYRNAKRLLSLVDQLLLFRKVEADEQHLKTEMFSIADLCNDVYLCFQQHAVSKNINFSIEGIENKTNIIADKEKIEIILFNLLSNAFKFTPNGGIISLRLDEKEKQIEIIVSDSGCGISEDVSHRMFQPFYQVKTKEGNHPTGFGIGLYLSKKLAEANGGTLSFTSEEYKGTTFVLTLQKSDTVESENVSVSEIKGNSFLEELVEDLALEKSSLTETGYPQNKSDIINKLTSGLPAMLIVDDNKDMRDLLKQIFNSSFNIYEAEDGDDGYECAKKEIPDIIISDIMMKRMNGIEFCSKVKSDTAIGHIPVILLTASSSTEIKLKGIEGGAEDYITKPFDKEIIVASVKNILSRRNRLQQYFFNTVTLQPNFNIDNEYKDFIEQCIKITEKHIDDPDFTIKTFSREIGMSHPKLYKKVKSVSGLSVNVFIRYLRLRKAAELLINTNKTINEVTYEVGFRDIKYFREQFNKLFEINPSEYIKRYRKPLGNKSNT</sequence>
<keyword evidence="4 16" id="KW-0808">Transferase</keyword>
<evidence type="ECO:0000256" key="2">
    <source>
        <dbReference type="ARBA" id="ARBA00012438"/>
    </source>
</evidence>
<keyword evidence="11" id="KW-0804">Transcription</keyword>
<evidence type="ECO:0000256" key="9">
    <source>
        <dbReference type="ARBA" id="ARBA00023015"/>
    </source>
</evidence>
<keyword evidence="5" id="KW-0547">Nucleotide-binding</keyword>
<dbReference type="CDD" id="cd00082">
    <property type="entry name" value="HisKA"/>
    <property type="match status" value="1"/>
</dbReference>
<dbReference type="GO" id="GO:0003700">
    <property type="term" value="F:DNA-binding transcription factor activity"/>
    <property type="evidence" value="ECO:0007669"/>
    <property type="project" value="InterPro"/>
</dbReference>
<proteinExistence type="predicted"/>
<evidence type="ECO:0000256" key="4">
    <source>
        <dbReference type="ARBA" id="ARBA00022679"/>
    </source>
</evidence>
<dbReference type="InterPro" id="IPR011110">
    <property type="entry name" value="Reg_prop"/>
</dbReference>
<dbReference type="Gene3D" id="2.130.10.10">
    <property type="entry name" value="YVTN repeat-like/Quinoprotein amine dehydrogenase"/>
    <property type="match status" value="2"/>
</dbReference>
<keyword evidence="7" id="KW-0067">ATP-binding</keyword>
<dbReference type="Pfam" id="PF02518">
    <property type="entry name" value="HATPase_c"/>
    <property type="match status" value="1"/>
</dbReference>
<dbReference type="GO" id="GO:0000155">
    <property type="term" value="F:phosphorelay sensor kinase activity"/>
    <property type="evidence" value="ECO:0007669"/>
    <property type="project" value="InterPro"/>
</dbReference>
<keyword evidence="9" id="KW-0805">Transcription regulation</keyword>
<protein>
    <recommendedName>
        <fullName evidence="2">histidine kinase</fullName>
        <ecNumber evidence="2">2.7.13.3</ecNumber>
    </recommendedName>
</protein>
<keyword evidence="12" id="KW-0472">Membrane</keyword>
<evidence type="ECO:0000256" key="6">
    <source>
        <dbReference type="ARBA" id="ARBA00022777"/>
    </source>
</evidence>
<reference evidence="16" key="1">
    <citation type="submission" date="2016-10" db="EMBL/GenBank/DDBJ databases">
        <title>Sequence of Gallionella enrichment culture.</title>
        <authorList>
            <person name="Poehlein A."/>
            <person name="Muehling M."/>
            <person name="Daniel R."/>
        </authorList>
    </citation>
    <scope>NUCLEOTIDE SEQUENCE</scope>
</reference>
<dbReference type="FunFam" id="1.10.287.130:FF:000045">
    <property type="entry name" value="Two-component system sensor histidine kinase/response regulator"/>
    <property type="match status" value="1"/>
</dbReference>
<keyword evidence="10" id="KW-0238">DNA-binding</keyword>
<dbReference type="AlphaFoldDB" id="A0A1J5T9D4"/>
<dbReference type="Pfam" id="PF07495">
    <property type="entry name" value="Y_Y_Y"/>
    <property type="match status" value="1"/>
</dbReference>
<dbReference type="Gene3D" id="3.30.565.10">
    <property type="entry name" value="Histidine kinase-like ATPase, C-terminal domain"/>
    <property type="match status" value="1"/>
</dbReference>
<dbReference type="InterPro" id="IPR004358">
    <property type="entry name" value="Sig_transdc_His_kin-like_C"/>
</dbReference>
<keyword evidence="12" id="KW-1133">Transmembrane helix</keyword>
<dbReference type="InterPro" id="IPR018062">
    <property type="entry name" value="HTH_AraC-typ_CS"/>
</dbReference>
<evidence type="ECO:0000256" key="1">
    <source>
        <dbReference type="ARBA" id="ARBA00000085"/>
    </source>
</evidence>
<dbReference type="Pfam" id="PF00072">
    <property type="entry name" value="Response_reg"/>
    <property type="match status" value="1"/>
</dbReference>
<evidence type="ECO:0000256" key="3">
    <source>
        <dbReference type="ARBA" id="ARBA00022553"/>
    </source>
</evidence>
<dbReference type="SUPFAM" id="SSF55874">
    <property type="entry name" value="ATPase domain of HSP90 chaperone/DNA topoisomerase II/histidine kinase"/>
    <property type="match status" value="1"/>
</dbReference>
<feature type="domain" description="Histidine kinase" evidence="14">
    <location>
        <begin position="674"/>
        <end position="890"/>
    </location>
</feature>
<gene>
    <name evidence="16" type="primary">todS_1</name>
    <name evidence="16" type="ORF">GALL_59690</name>
</gene>
<feature type="domain" description="Response regulatory" evidence="15">
    <location>
        <begin position="944"/>
        <end position="1059"/>
    </location>
</feature>
<dbReference type="InterPro" id="IPR036097">
    <property type="entry name" value="HisK_dim/P_sf"/>
</dbReference>
<feature type="transmembrane region" description="Helical" evidence="12">
    <location>
        <begin position="620"/>
        <end position="638"/>
    </location>
</feature>
<dbReference type="InterPro" id="IPR036890">
    <property type="entry name" value="HATPase_C_sf"/>
</dbReference>
<dbReference type="InterPro" id="IPR005467">
    <property type="entry name" value="His_kinase_dom"/>
</dbReference>
<dbReference type="SUPFAM" id="SSF46689">
    <property type="entry name" value="Homeodomain-like"/>
    <property type="match status" value="1"/>
</dbReference>
<dbReference type="SMART" id="SM00342">
    <property type="entry name" value="HTH_ARAC"/>
    <property type="match status" value="1"/>
</dbReference>
<dbReference type="Gene3D" id="2.60.40.10">
    <property type="entry name" value="Immunoglobulins"/>
    <property type="match status" value="1"/>
</dbReference>
<dbReference type="SUPFAM" id="SSF52172">
    <property type="entry name" value="CheY-like"/>
    <property type="match status" value="1"/>
</dbReference>
<dbReference type="InterPro" id="IPR011123">
    <property type="entry name" value="Y_Y_Y"/>
</dbReference>
<dbReference type="EC" id="2.7.13.3" evidence="2"/>
<evidence type="ECO:0000259" key="13">
    <source>
        <dbReference type="PROSITE" id="PS01124"/>
    </source>
</evidence>
<dbReference type="InterPro" id="IPR013783">
    <property type="entry name" value="Ig-like_fold"/>
</dbReference>
<dbReference type="Gene3D" id="3.40.50.2300">
    <property type="match status" value="1"/>
</dbReference>
<dbReference type="InterPro" id="IPR011006">
    <property type="entry name" value="CheY-like_superfamily"/>
</dbReference>
<feature type="domain" description="HTH araC/xylS-type" evidence="13">
    <location>
        <begin position="1090"/>
        <end position="1189"/>
    </location>
</feature>
<keyword evidence="3" id="KW-0597">Phosphoprotein</keyword>